<comment type="subcellular location">
    <subcellularLocation>
        <location evidence="1">Membrane</location>
        <topology evidence="1">Multi-pass membrane protein</topology>
    </subcellularLocation>
</comment>
<keyword evidence="5" id="KW-0630">Potassium</keyword>
<dbReference type="PANTHER" id="PTHR32468:SF66">
    <property type="entry name" value="CATION_H+ EXCHANGER DOMAIN-CONTAINING PROTEIN"/>
    <property type="match status" value="1"/>
</dbReference>
<evidence type="ECO:0000313" key="15">
    <source>
        <dbReference type="Proteomes" id="UP000316621"/>
    </source>
</evidence>
<keyword evidence="7" id="KW-0406">Ion transport</keyword>
<dbReference type="EMBL" id="CM010719">
    <property type="protein sequence ID" value="RZC63247.1"/>
    <property type="molecule type" value="Genomic_DNA"/>
</dbReference>
<dbReference type="InterPro" id="IPR050794">
    <property type="entry name" value="CPA2_transporter"/>
</dbReference>
<evidence type="ECO:0000259" key="13">
    <source>
        <dbReference type="Pfam" id="PF23259"/>
    </source>
</evidence>
<dbReference type="GO" id="GO:0012505">
    <property type="term" value="C:endomembrane system"/>
    <property type="evidence" value="ECO:0007669"/>
    <property type="project" value="TreeGrafter"/>
</dbReference>
<evidence type="ECO:0000259" key="11">
    <source>
        <dbReference type="Pfam" id="PF00999"/>
    </source>
</evidence>
<name>A0A4Y7JRA0_PAPSO</name>
<keyword evidence="8 10" id="KW-0472">Membrane</keyword>
<feature type="transmembrane region" description="Helical" evidence="10">
    <location>
        <begin position="91"/>
        <end position="108"/>
    </location>
</feature>
<keyword evidence="15" id="KW-1185">Reference proteome</keyword>
<dbReference type="Pfam" id="PF00999">
    <property type="entry name" value="Na_H_Exchanger"/>
    <property type="match status" value="1"/>
</dbReference>
<keyword evidence="6 10" id="KW-1133">Transmembrane helix</keyword>
<dbReference type="InterPro" id="IPR057291">
    <property type="entry name" value="CHX17_2nd"/>
</dbReference>
<keyword evidence="3" id="KW-0633">Potassium transport</keyword>
<sequence length="750" mass="85221">MEGILQKLQTKNNMPTFTNCMAPKQLFEKGSYPRLLQQLGCCTLLTGTLHFFLRPIEQPRFIGALFVSPSMLGRLETFETMAHETEGLMGVTRFFAVMFFAFLVGTKIDMSMLLSTRRKTIFIGCFTFIVPMIVNVSVSLLMKRFMDMDRRLHQSLPTIAMVLSLTAFYDTSCVLEDLNLLNSEIGRQSLSISFFNGLCSWAVVFTIFLIKEIRTLDSHTVIFSLMSKALFFCFILFLVRPLYFWMIRNTPEGDNLKEGYVILIFILVLVSAFYTEFIGQKAFYGAVLMGLAVPVGPPIASAIVEKLELFVTLVLLPAFFIVSCYPIDVFNIHLKNFAIIEFLVFICFFMKLIAVLLPCLYCEMPFQDALSISLIFNCDGIFSLLILSRLLFLKWIDKESYTIIILTRAWIQMAAAPFVKRLYNPSRRYAGYKRQTIQNVVSSRELRILACVFDKDSVPGILNFLEAINPAQNYTVCIYVLHLVELLGRAASILVTHKHHKKRHSGRAKNASETIIRAFQYFEQHNQGFLVGQAFTTISKFSGMYNDVCNLIMDKRTALVIIPFHESVEHPIRLVIQNVCQRAPCSVGILFDHINGSRSIMDVCIRYENVAMIFIGGPDDREALTLSMKMAENPTVNLTVFRFTFSGSSGFHKNTKKDDDVIRDLWFKLMDAENIVYKEEEVTDGADTACKFKAIENTCDFIMVGRRHHNSSPILSGLDEWSVYKELGVIGDLLATSNSLGKFSVLVVQQ</sequence>
<evidence type="ECO:0000256" key="5">
    <source>
        <dbReference type="ARBA" id="ARBA00022958"/>
    </source>
</evidence>
<dbReference type="Pfam" id="PF23259">
    <property type="entry name" value="CHX17_C"/>
    <property type="match status" value="1"/>
</dbReference>
<dbReference type="Pfam" id="PF23256">
    <property type="entry name" value="CHX17_2nd"/>
    <property type="match status" value="1"/>
</dbReference>
<dbReference type="GO" id="GO:0015297">
    <property type="term" value="F:antiporter activity"/>
    <property type="evidence" value="ECO:0007669"/>
    <property type="project" value="InterPro"/>
</dbReference>
<evidence type="ECO:0000256" key="10">
    <source>
        <dbReference type="SAM" id="Phobius"/>
    </source>
</evidence>
<dbReference type="InterPro" id="IPR038770">
    <property type="entry name" value="Na+/solute_symporter_sf"/>
</dbReference>
<dbReference type="InterPro" id="IPR057290">
    <property type="entry name" value="CHX17_C"/>
</dbReference>
<feature type="domain" description="Cation/H(+) antiporter C-terminal" evidence="13">
    <location>
        <begin position="610"/>
        <end position="750"/>
    </location>
</feature>
<evidence type="ECO:0000256" key="4">
    <source>
        <dbReference type="ARBA" id="ARBA00022692"/>
    </source>
</evidence>
<evidence type="ECO:0000256" key="9">
    <source>
        <dbReference type="ARBA" id="ARBA00038341"/>
    </source>
</evidence>
<accession>A0A4Y7JRA0</accession>
<dbReference type="Gramene" id="RZC63247">
    <property type="protein sequence ID" value="RZC63247"/>
    <property type="gene ID" value="C5167_025002"/>
</dbReference>
<organism evidence="14 15">
    <name type="scientific">Papaver somniferum</name>
    <name type="common">Opium poppy</name>
    <dbReference type="NCBI Taxonomy" id="3469"/>
    <lineage>
        <taxon>Eukaryota</taxon>
        <taxon>Viridiplantae</taxon>
        <taxon>Streptophyta</taxon>
        <taxon>Embryophyta</taxon>
        <taxon>Tracheophyta</taxon>
        <taxon>Spermatophyta</taxon>
        <taxon>Magnoliopsida</taxon>
        <taxon>Ranunculales</taxon>
        <taxon>Papaveraceae</taxon>
        <taxon>Papaveroideae</taxon>
        <taxon>Papaver</taxon>
    </lineage>
</organism>
<feature type="transmembrane region" description="Helical" evidence="10">
    <location>
        <begin position="400"/>
        <end position="419"/>
    </location>
</feature>
<feature type="transmembrane region" description="Helical" evidence="10">
    <location>
        <begin position="259"/>
        <end position="275"/>
    </location>
</feature>
<feature type="transmembrane region" description="Helical" evidence="10">
    <location>
        <begin position="189"/>
        <end position="209"/>
    </location>
</feature>
<feature type="transmembrane region" description="Helical" evidence="10">
    <location>
        <begin position="152"/>
        <end position="169"/>
    </location>
</feature>
<gene>
    <name evidence="14" type="ORF">C5167_025002</name>
</gene>
<feature type="transmembrane region" description="Helical" evidence="10">
    <location>
        <begin position="309"/>
        <end position="330"/>
    </location>
</feature>
<reference evidence="14 15" key="1">
    <citation type="journal article" date="2018" name="Science">
        <title>The opium poppy genome and morphinan production.</title>
        <authorList>
            <person name="Guo L."/>
            <person name="Winzer T."/>
            <person name="Yang X."/>
            <person name="Li Y."/>
            <person name="Ning Z."/>
            <person name="He Z."/>
            <person name="Teodor R."/>
            <person name="Lu Y."/>
            <person name="Bowser T.A."/>
            <person name="Graham I.A."/>
            <person name="Ye K."/>
        </authorList>
    </citation>
    <scope>NUCLEOTIDE SEQUENCE [LARGE SCALE GENOMIC DNA]</scope>
    <source>
        <strain evidence="15">cv. HN1</strain>
        <tissue evidence="14">Leaves</tissue>
    </source>
</reference>
<evidence type="ECO:0000256" key="3">
    <source>
        <dbReference type="ARBA" id="ARBA00022538"/>
    </source>
</evidence>
<dbReference type="GO" id="GO:0016020">
    <property type="term" value="C:membrane"/>
    <property type="evidence" value="ECO:0007669"/>
    <property type="project" value="UniProtKB-SubCell"/>
</dbReference>
<evidence type="ECO:0000256" key="7">
    <source>
        <dbReference type="ARBA" id="ARBA00023065"/>
    </source>
</evidence>
<feature type="domain" description="Cation/H(+) antiporter central" evidence="12">
    <location>
        <begin position="476"/>
        <end position="596"/>
    </location>
</feature>
<comment type="similarity">
    <text evidence="9">Belongs to the monovalent cation:proton antiporter 2 (CPA2) transporter (TC 2.A.37) family. CHX (TC 2.A.37.4) subfamily.</text>
</comment>
<evidence type="ECO:0000256" key="1">
    <source>
        <dbReference type="ARBA" id="ARBA00004141"/>
    </source>
</evidence>
<protein>
    <submittedName>
        <fullName evidence="14">Uncharacterized protein</fullName>
    </submittedName>
</protein>
<dbReference type="AlphaFoldDB" id="A0A4Y7JRA0"/>
<feature type="transmembrane region" description="Helical" evidence="10">
    <location>
        <begin position="282"/>
        <end position="303"/>
    </location>
</feature>
<feature type="transmembrane region" description="Helical" evidence="10">
    <location>
        <begin position="221"/>
        <end position="239"/>
    </location>
</feature>
<keyword evidence="2" id="KW-0813">Transport</keyword>
<dbReference type="GO" id="GO:0006885">
    <property type="term" value="P:regulation of pH"/>
    <property type="evidence" value="ECO:0007669"/>
    <property type="project" value="TreeGrafter"/>
</dbReference>
<feature type="transmembrane region" description="Helical" evidence="10">
    <location>
        <begin position="120"/>
        <end position="140"/>
    </location>
</feature>
<feature type="domain" description="Cation/H+ exchanger transmembrane" evidence="11">
    <location>
        <begin position="66"/>
        <end position="407"/>
    </location>
</feature>
<feature type="transmembrane region" description="Helical" evidence="10">
    <location>
        <begin position="337"/>
        <end position="357"/>
    </location>
</feature>
<feature type="transmembrane region" description="Helical" evidence="10">
    <location>
        <begin position="369"/>
        <end position="388"/>
    </location>
</feature>
<evidence type="ECO:0000256" key="6">
    <source>
        <dbReference type="ARBA" id="ARBA00022989"/>
    </source>
</evidence>
<dbReference type="Gene3D" id="1.20.1530.20">
    <property type="match status" value="1"/>
</dbReference>
<evidence type="ECO:0000313" key="14">
    <source>
        <dbReference type="EMBL" id="RZC63247.1"/>
    </source>
</evidence>
<keyword evidence="4 10" id="KW-0812">Transmembrane</keyword>
<dbReference type="PANTHER" id="PTHR32468">
    <property type="entry name" value="CATION/H + ANTIPORTER"/>
    <property type="match status" value="1"/>
</dbReference>
<dbReference type="Proteomes" id="UP000316621">
    <property type="component" value="Chromosome 5"/>
</dbReference>
<evidence type="ECO:0000259" key="12">
    <source>
        <dbReference type="Pfam" id="PF23256"/>
    </source>
</evidence>
<dbReference type="GO" id="GO:1902600">
    <property type="term" value="P:proton transmembrane transport"/>
    <property type="evidence" value="ECO:0007669"/>
    <property type="project" value="InterPro"/>
</dbReference>
<dbReference type="InterPro" id="IPR006153">
    <property type="entry name" value="Cation/H_exchanger_TM"/>
</dbReference>
<proteinExistence type="inferred from homology"/>
<evidence type="ECO:0000256" key="2">
    <source>
        <dbReference type="ARBA" id="ARBA00022448"/>
    </source>
</evidence>
<dbReference type="GO" id="GO:0006813">
    <property type="term" value="P:potassium ion transport"/>
    <property type="evidence" value="ECO:0007669"/>
    <property type="project" value="UniProtKB-KW"/>
</dbReference>
<evidence type="ECO:0000256" key="8">
    <source>
        <dbReference type="ARBA" id="ARBA00023136"/>
    </source>
</evidence>